<comment type="caution">
    <text evidence="2">The sequence shown here is derived from an EMBL/GenBank/DDBJ whole genome shotgun (WGS) entry which is preliminary data.</text>
</comment>
<feature type="transmembrane region" description="Helical" evidence="1">
    <location>
        <begin position="213"/>
        <end position="241"/>
    </location>
</feature>
<reference evidence="2 3" key="1">
    <citation type="submission" date="2020-02" db="EMBL/GenBank/DDBJ databases">
        <title>Genome sequence of the type strain DSM 27180 of Arthrobacter silviterrae.</title>
        <authorList>
            <person name="Gao J."/>
            <person name="Sun J."/>
        </authorList>
    </citation>
    <scope>NUCLEOTIDE SEQUENCE [LARGE SCALE GENOMIC DNA]</scope>
    <source>
        <strain evidence="2 3">DSM 27180</strain>
    </source>
</reference>
<evidence type="ECO:0000256" key="1">
    <source>
        <dbReference type="SAM" id="Phobius"/>
    </source>
</evidence>
<keyword evidence="1" id="KW-0472">Membrane</keyword>
<evidence type="ECO:0000313" key="3">
    <source>
        <dbReference type="Proteomes" id="UP000479226"/>
    </source>
</evidence>
<accession>A0ABX0DC33</accession>
<gene>
    <name evidence="2" type="ORF">G6N77_13635</name>
</gene>
<proteinExistence type="predicted"/>
<dbReference type="RefSeq" id="WP_165182723.1">
    <property type="nucleotide sequence ID" value="NZ_JAAKZI010000025.1"/>
</dbReference>
<feature type="transmembrane region" description="Helical" evidence="1">
    <location>
        <begin position="416"/>
        <end position="440"/>
    </location>
</feature>
<evidence type="ECO:0008006" key="4">
    <source>
        <dbReference type="Google" id="ProtNLM"/>
    </source>
</evidence>
<evidence type="ECO:0000313" key="2">
    <source>
        <dbReference type="EMBL" id="NGN84493.1"/>
    </source>
</evidence>
<dbReference type="EMBL" id="JAAKZI010000025">
    <property type="protein sequence ID" value="NGN84493.1"/>
    <property type="molecule type" value="Genomic_DNA"/>
</dbReference>
<feature type="transmembrane region" description="Helical" evidence="1">
    <location>
        <begin position="143"/>
        <end position="165"/>
    </location>
</feature>
<keyword evidence="1" id="KW-0812">Transmembrane</keyword>
<sequence length="455" mass="47579">MQDSRAAGPSQEDSIVVPSRSDPLLAAMVESVGGPLGRRTEPGRSRPGFFTVERVLVIMAAVSALLAVVAKNHCRVSGWTTPDQYSTVCWSQFPNSIPTGWPGSWFPFVSTGSTFDGSPVSGFVAGVAAWLTGFAGTGTARTLAFFDANAVLVAAVWIFTVVVVARTAGRRPWDGAMVAASPLLLLTAFVSWDFWAAALVGLGILLFVRRNTLWSGLVLGVAAMAAPYAILVLLAVLVLGIRTRQATAALETLAAGVVGWLLVLAPVMALDGSAWRQYMGGFLSGTATESSIYGGWNLLAARIGLPGLDGGAVNGLAAALLVLVVLGVVALGLYSPARPSLAELSAVAVAGLLVVDKFAQPWHAVWLLPLLALALPRWRPVLLWQAAVAVHFIALMLFQSKVLGNISDQHAIDTPYFVLASALAGAASCALAALLVRGLLQPRHGLPRRVGARHG</sequence>
<keyword evidence="3" id="KW-1185">Reference proteome</keyword>
<keyword evidence="1" id="KW-1133">Transmembrane helix</keyword>
<feature type="transmembrane region" description="Helical" evidence="1">
    <location>
        <begin position="315"/>
        <end position="334"/>
    </location>
</feature>
<organism evidence="2 3">
    <name type="scientific">Arthrobacter silviterrae</name>
    <dbReference type="NCBI Taxonomy" id="2026658"/>
    <lineage>
        <taxon>Bacteria</taxon>
        <taxon>Bacillati</taxon>
        <taxon>Actinomycetota</taxon>
        <taxon>Actinomycetes</taxon>
        <taxon>Micrococcales</taxon>
        <taxon>Micrococcaceae</taxon>
        <taxon>Arthrobacter</taxon>
    </lineage>
</organism>
<feature type="transmembrane region" description="Helical" evidence="1">
    <location>
        <begin position="177"/>
        <end position="207"/>
    </location>
</feature>
<feature type="transmembrane region" description="Helical" evidence="1">
    <location>
        <begin position="48"/>
        <end position="70"/>
    </location>
</feature>
<dbReference type="Proteomes" id="UP000479226">
    <property type="component" value="Unassembled WGS sequence"/>
</dbReference>
<feature type="transmembrane region" description="Helical" evidence="1">
    <location>
        <begin position="341"/>
        <end position="362"/>
    </location>
</feature>
<feature type="transmembrane region" description="Helical" evidence="1">
    <location>
        <begin position="248"/>
        <end position="269"/>
    </location>
</feature>
<feature type="transmembrane region" description="Helical" evidence="1">
    <location>
        <begin position="382"/>
        <end position="404"/>
    </location>
</feature>
<name>A0ABX0DC33_9MICC</name>
<protein>
    <recommendedName>
        <fullName evidence="4">DUF2029 domain-containing protein</fullName>
    </recommendedName>
</protein>